<comment type="caution">
    <text evidence="3">The sequence shown here is derived from an EMBL/GenBank/DDBJ whole genome shotgun (WGS) entry which is preliminary data.</text>
</comment>
<feature type="chain" id="PRO_5025382648" evidence="2">
    <location>
        <begin position="24"/>
        <end position="70"/>
    </location>
</feature>
<keyword evidence="4" id="KW-1185">Reference proteome</keyword>
<evidence type="ECO:0000256" key="2">
    <source>
        <dbReference type="SAM" id="SignalP"/>
    </source>
</evidence>
<keyword evidence="1" id="KW-1133">Transmembrane helix</keyword>
<dbReference type="Proteomes" id="UP000474757">
    <property type="component" value="Unassembled WGS sequence"/>
</dbReference>
<dbReference type="InterPro" id="IPR026422">
    <property type="entry name" value="VPEID-CTERM"/>
</dbReference>
<evidence type="ECO:0000256" key="1">
    <source>
        <dbReference type="SAM" id="Phobius"/>
    </source>
</evidence>
<proteinExistence type="predicted"/>
<protein>
    <submittedName>
        <fullName evidence="3">VPEID-CTERM sorting domain-containing protein</fullName>
    </submittedName>
</protein>
<feature type="transmembrane region" description="Helical" evidence="1">
    <location>
        <begin position="47"/>
        <end position="64"/>
    </location>
</feature>
<dbReference type="NCBIfam" id="TIGR04161">
    <property type="entry name" value="VPEID-CTERM"/>
    <property type="match status" value="1"/>
</dbReference>
<gene>
    <name evidence="3" type="ORF">GZA08_15085</name>
</gene>
<sequence>MKNLFKGFVVALPLSLASAPAFATCWWWCSPPPPPPSTNVPEIDASAGLLGLAALGAVMLLVHARRRATS</sequence>
<dbReference type="AlphaFoldDB" id="A0A6B2JL72"/>
<dbReference type="EMBL" id="JAAGAB010000003">
    <property type="protein sequence ID" value="NDV02293.1"/>
    <property type="molecule type" value="Genomic_DNA"/>
</dbReference>
<organism evidence="3 4">
    <name type="scientific">Pseudoroseicyclus tamaricis</name>
    <dbReference type="NCBI Taxonomy" id="2705421"/>
    <lineage>
        <taxon>Bacteria</taxon>
        <taxon>Pseudomonadati</taxon>
        <taxon>Pseudomonadota</taxon>
        <taxon>Alphaproteobacteria</taxon>
        <taxon>Rhodobacterales</taxon>
        <taxon>Paracoccaceae</taxon>
        <taxon>Pseudoroseicyclus</taxon>
    </lineage>
</organism>
<name>A0A6B2JL72_9RHOB</name>
<feature type="signal peptide" evidence="2">
    <location>
        <begin position="1"/>
        <end position="23"/>
    </location>
</feature>
<dbReference type="RefSeq" id="WP_163895086.1">
    <property type="nucleotide sequence ID" value="NZ_JAAFYS010000003.1"/>
</dbReference>
<reference evidence="3 4" key="1">
    <citation type="submission" date="2020-02" db="EMBL/GenBank/DDBJ databases">
        <title>Pseudoroseicyclus tamarix, sp. nov., isolated from offshore sediment of a Tamarix chinensis forest.</title>
        <authorList>
            <person name="Gai Y."/>
        </authorList>
    </citation>
    <scope>NUCLEOTIDE SEQUENCE [LARGE SCALE GENOMIC DNA]</scope>
    <source>
        <strain evidence="3 4">CLL3-39</strain>
    </source>
</reference>
<keyword evidence="1" id="KW-0812">Transmembrane</keyword>
<keyword evidence="1" id="KW-0472">Membrane</keyword>
<evidence type="ECO:0000313" key="3">
    <source>
        <dbReference type="EMBL" id="NDV02293.1"/>
    </source>
</evidence>
<evidence type="ECO:0000313" key="4">
    <source>
        <dbReference type="Proteomes" id="UP000474757"/>
    </source>
</evidence>
<keyword evidence="2" id="KW-0732">Signal</keyword>
<accession>A0A6B2JL72</accession>